<accession>A0A6N6JHU8</accession>
<feature type="signal peptide" evidence="1">
    <location>
        <begin position="1"/>
        <end position="19"/>
    </location>
</feature>
<comment type="caution">
    <text evidence="2">The sequence shown here is derived from an EMBL/GenBank/DDBJ whole genome shotgun (WGS) entry which is preliminary data.</text>
</comment>
<name>A0A6N6JHU8_9RHOB</name>
<evidence type="ECO:0000256" key="1">
    <source>
        <dbReference type="SAM" id="SignalP"/>
    </source>
</evidence>
<dbReference type="PROSITE" id="PS51257">
    <property type="entry name" value="PROKAR_LIPOPROTEIN"/>
    <property type="match status" value="1"/>
</dbReference>
<keyword evidence="1" id="KW-0732">Signal</keyword>
<evidence type="ECO:0000313" key="3">
    <source>
        <dbReference type="Proteomes" id="UP000436822"/>
    </source>
</evidence>
<dbReference type="Proteomes" id="UP000436822">
    <property type="component" value="Unassembled WGS sequence"/>
</dbReference>
<proteinExistence type="predicted"/>
<keyword evidence="3" id="KW-1185">Reference proteome</keyword>
<feature type="chain" id="PRO_5026802731" evidence="1">
    <location>
        <begin position="20"/>
        <end position="66"/>
    </location>
</feature>
<reference evidence="2 3" key="1">
    <citation type="submission" date="2019-12" db="EMBL/GenBank/DDBJ databases">
        <title>Litoreibacter badius sp. nov., a novel bacteriochlorophyll a-containing bacterium in the genus Litoreibacter.</title>
        <authorList>
            <person name="Kanamuro M."/>
            <person name="Takabe Y."/>
            <person name="Mori K."/>
            <person name="Takaichi S."/>
            <person name="Hanada S."/>
        </authorList>
    </citation>
    <scope>NUCLEOTIDE SEQUENCE [LARGE SCALE GENOMIC DNA]</scope>
    <source>
        <strain evidence="2 3">K6</strain>
    </source>
</reference>
<sequence length="66" mass="6092">MRKTLTALGFIGLAFTVAACDTDAERAVGGAAAGGVIAGTTGGSVATGAIIGGAAGAFCDDVGVCD</sequence>
<dbReference type="AlphaFoldDB" id="A0A6N6JHU8"/>
<dbReference type="EMBL" id="BLJE01000002">
    <property type="protein sequence ID" value="GFE65684.1"/>
    <property type="molecule type" value="Genomic_DNA"/>
</dbReference>
<organism evidence="2 3">
    <name type="scientific">Litoreibacter roseus</name>
    <dbReference type="NCBI Taxonomy" id="2601869"/>
    <lineage>
        <taxon>Bacteria</taxon>
        <taxon>Pseudomonadati</taxon>
        <taxon>Pseudomonadota</taxon>
        <taxon>Alphaproteobacteria</taxon>
        <taxon>Rhodobacterales</taxon>
        <taxon>Roseobacteraceae</taxon>
        <taxon>Litoreibacter</taxon>
    </lineage>
</organism>
<protein>
    <submittedName>
        <fullName evidence="2">Uncharacterized protein</fullName>
    </submittedName>
</protein>
<evidence type="ECO:0000313" key="2">
    <source>
        <dbReference type="EMBL" id="GFE65684.1"/>
    </source>
</evidence>
<gene>
    <name evidence="2" type="ORF">KIN_27580</name>
</gene>
<dbReference type="RefSeq" id="WP_159807823.1">
    <property type="nucleotide sequence ID" value="NZ_BLJE01000002.1"/>
</dbReference>